<dbReference type="AlphaFoldDB" id="A0A9X3M7X7"/>
<sequence length="111" mass="12195">MGSEHLSVEHSAVSGHVSSLQTNHQHLMDQSSKFLDALEPLKGSWKGSSVGAWDNMTQAWSDNMDQVKQALEELTGRVDEAGKSYQSGEEEQTSALQQKFAGMNFQQGNIL</sequence>
<organism evidence="3 4">
    <name type="scientific">Corynebacterium macclintockiae</name>
    <dbReference type="NCBI Taxonomy" id="2913501"/>
    <lineage>
        <taxon>Bacteria</taxon>
        <taxon>Bacillati</taxon>
        <taxon>Actinomycetota</taxon>
        <taxon>Actinomycetes</taxon>
        <taxon>Mycobacteriales</taxon>
        <taxon>Corynebacteriaceae</taxon>
        <taxon>Corynebacterium</taxon>
    </lineage>
</organism>
<dbReference type="GeneID" id="301813880"/>
<comment type="caution">
    <text evidence="3">The sequence shown here is derived from an EMBL/GenBank/DDBJ whole genome shotgun (WGS) entry which is preliminary data.</text>
</comment>
<proteinExistence type="predicted"/>
<evidence type="ECO:0000256" key="1">
    <source>
        <dbReference type="SAM" id="Coils"/>
    </source>
</evidence>
<protein>
    <submittedName>
        <fullName evidence="3">WXG100 family type VII secretion target</fullName>
    </submittedName>
</protein>
<dbReference type="Pfam" id="PF06013">
    <property type="entry name" value="WXG100"/>
    <property type="match status" value="1"/>
</dbReference>
<gene>
    <name evidence="3" type="ORF">L8U58_09945</name>
</gene>
<dbReference type="InterPro" id="IPR036689">
    <property type="entry name" value="ESAT-6-like_sf"/>
</dbReference>
<feature type="region of interest" description="Disordered" evidence="2">
    <location>
        <begin position="1"/>
        <end position="25"/>
    </location>
</feature>
<dbReference type="EMBL" id="JAKMUV010000019">
    <property type="protein sequence ID" value="MCZ9305834.1"/>
    <property type="molecule type" value="Genomic_DNA"/>
</dbReference>
<accession>A0A9X3M7X7</accession>
<name>A0A9X3M7X7_9CORY</name>
<dbReference type="RefSeq" id="WP_222866593.1">
    <property type="nucleotide sequence ID" value="NZ_CP180526.1"/>
</dbReference>
<dbReference type="SUPFAM" id="SSF140453">
    <property type="entry name" value="EsxAB dimer-like"/>
    <property type="match status" value="1"/>
</dbReference>
<reference evidence="3" key="1">
    <citation type="submission" date="2022-02" db="EMBL/GenBank/DDBJ databases">
        <title>Corynebacterium sp. from urogenital microbiome.</title>
        <authorList>
            <person name="Cappelli E.A."/>
            <person name="Ribeiro T.G."/>
            <person name="Peixe L."/>
        </authorList>
    </citation>
    <scope>NUCLEOTIDE SEQUENCE</scope>
    <source>
        <strain evidence="3">C9Ua_112</strain>
    </source>
</reference>
<dbReference type="InterPro" id="IPR010310">
    <property type="entry name" value="T7SS_ESAT-6-like"/>
</dbReference>
<evidence type="ECO:0000313" key="4">
    <source>
        <dbReference type="Proteomes" id="UP001146505"/>
    </source>
</evidence>
<keyword evidence="4" id="KW-1185">Reference proteome</keyword>
<evidence type="ECO:0000313" key="3">
    <source>
        <dbReference type="EMBL" id="MCZ9305834.1"/>
    </source>
</evidence>
<dbReference type="Proteomes" id="UP001146505">
    <property type="component" value="Unassembled WGS sequence"/>
</dbReference>
<dbReference type="Gene3D" id="1.10.287.1060">
    <property type="entry name" value="ESAT-6-like"/>
    <property type="match status" value="1"/>
</dbReference>
<feature type="coiled-coil region" evidence="1">
    <location>
        <begin position="64"/>
        <end position="91"/>
    </location>
</feature>
<keyword evidence="1" id="KW-0175">Coiled coil</keyword>
<feature type="compositionally biased region" description="Polar residues" evidence="2">
    <location>
        <begin position="16"/>
        <end position="25"/>
    </location>
</feature>
<evidence type="ECO:0000256" key="2">
    <source>
        <dbReference type="SAM" id="MobiDB-lite"/>
    </source>
</evidence>
<dbReference type="NCBIfam" id="TIGR03930">
    <property type="entry name" value="WXG100_ESAT6"/>
    <property type="match status" value="1"/>
</dbReference>